<evidence type="ECO:0000313" key="2">
    <source>
        <dbReference type="EMBL" id="KAH9380834.1"/>
    </source>
</evidence>
<organism evidence="2 3">
    <name type="scientific">Haemaphysalis longicornis</name>
    <name type="common">Bush tick</name>
    <dbReference type="NCBI Taxonomy" id="44386"/>
    <lineage>
        <taxon>Eukaryota</taxon>
        <taxon>Metazoa</taxon>
        <taxon>Ecdysozoa</taxon>
        <taxon>Arthropoda</taxon>
        <taxon>Chelicerata</taxon>
        <taxon>Arachnida</taxon>
        <taxon>Acari</taxon>
        <taxon>Parasitiformes</taxon>
        <taxon>Ixodida</taxon>
        <taxon>Ixodoidea</taxon>
        <taxon>Ixodidae</taxon>
        <taxon>Haemaphysalinae</taxon>
        <taxon>Haemaphysalis</taxon>
    </lineage>
</organism>
<keyword evidence="3" id="KW-1185">Reference proteome</keyword>
<sequence>METAMRVEEEGEEILLEQVSKAMVCKTAGRKVKQKYWQAKPNVLHQEIHDGGGPANGDGRREIQDSASPGGASGGDLRHHKAGTLNKGRRLRAARMPGLPHDDIKIVMKPRGGLQVCKVSREEIRRAITAAAQVGGVTPKDDVVCPNRQQNIVIVSTSKRENADKYALAERIVIDGTSNEVSAYDSAPHGTVKRVIRGVPLTDTAREIQELVVHEHNPSALQASRIGKTTSVVIAFVGARFSTTSTMGTFWSRARCTARRLTSVTSAAASVMGWMTAPIPKTESARVATSPTRL</sequence>
<reference evidence="2 3" key="1">
    <citation type="journal article" date="2020" name="Cell">
        <title>Large-Scale Comparative Analyses of Tick Genomes Elucidate Their Genetic Diversity and Vector Capacities.</title>
        <authorList>
            <consortium name="Tick Genome and Microbiome Consortium (TIGMIC)"/>
            <person name="Jia N."/>
            <person name="Wang J."/>
            <person name="Shi W."/>
            <person name="Du L."/>
            <person name="Sun Y."/>
            <person name="Zhan W."/>
            <person name="Jiang J.F."/>
            <person name="Wang Q."/>
            <person name="Zhang B."/>
            <person name="Ji P."/>
            <person name="Bell-Sakyi L."/>
            <person name="Cui X.M."/>
            <person name="Yuan T.T."/>
            <person name="Jiang B.G."/>
            <person name="Yang W.F."/>
            <person name="Lam T.T."/>
            <person name="Chang Q.C."/>
            <person name="Ding S.J."/>
            <person name="Wang X.J."/>
            <person name="Zhu J.G."/>
            <person name="Ruan X.D."/>
            <person name="Zhao L."/>
            <person name="Wei J.T."/>
            <person name="Ye R.Z."/>
            <person name="Que T.C."/>
            <person name="Du C.H."/>
            <person name="Zhou Y.H."/>
            <person name="Cheng J.X."/>
            <person name="Dai P.F."/>
            <person name="Guo W.B."/>
            <person name="Han X.H."/>
            <person name="Huang E.J."/>
            <person name="Li L.F."/>
            <person name="Wei W."/>
            <person name="Gao Y.C."/>
            <person name="Liu J.Z."/>
            <person name="Shao H.Z."/>
            <person name="Wang X."/>
            <person name="Wang C.C."/>
            <person name="Yang T.C."/>
            <person name="Huo Q.B."/>
            <person name="Li W."/>
            <person name="Chen H.Y."/>
            <person name="Chen S.E."/>
            <person name="Zhou L.G."/>
            <person name="Ni X.B."/>
            <person name="Tian J.H."/>
            <person name="Sheng Y."/>
            <person name="Liu T."/>
            <person name="Pan Y.S."/>
            <person name="Xia L.Y."/>
            <person name="Li J."/>
            <person name="Zhao F."/>
            <person name="Cao W.C."/>
        </authorList>
    </citation>
    <scope>NUCLEOTIDE SEQUENCE [LARGE SCALE GENOMIC DNA]</scope>
    <source>
        <strain evidence="2">HaeL-2018</strain>
    </source>
</reference>
<dbReference type="EMBL" id="JABSTR010000010">
    <property type="protein sequence ID" value="KAH9380834.1"/>
    <property type="molecule type" value="Genomic_DNA"/>
</dbReference>
<dbReference type="AlphaFoldDB" id="A0A9J6GZF6"/>
<proteinExistence type="predicted"/>
<gene>
    <name evidence="2" type="ORF">HPB48_019029</name>
</gene>
<protein>
    <submittedName>
        <fullName evidence="2">Uncharacterized protein</fullName>
    </submittedName>
</protein>
<name>A0A9J6GZF6_HAELO</name>
<comment type="caution">
    <text evidence="2">The sequence shown here is derived from an EMBL/GenBank/DDBJ whole genome shotgun (WGS) entry which is preliminary data.</text>
</comment>
<feature type="region of interest" description="Disordered" evidence="1">
    <location>
        <begin position="46"/>
        <end position="88"/>
    </location>
</feature>
<feature type="compositionally biased region" description="Basic residues" evidence="1">
    <location>
        <begin position="78"/>
        <end position="88"/>
    </location>
</feature>
<accession>A0A9J6GZF6</accession>
<dbReference type="Proteomes" id="UP000821853">
    <property type="component" value="Chromosome 8"/>
</dbReference>
<dbReference type="VEuPathDB" id="VectorBase:HLOH_048758"/>
<dbReference type="OMA" id="AMQANHI"/>
<evidence type="ECO:0000256" key="1">
    <source>
        <dbReference type="SAM" id="MobiDB-lite"/>
    </source>
</evidence>
<evidence type="ECO:0000313" key="3">
    <source>
        <dbReference type="Proteomes" id="UP000821853"/>
    </source>
</evidence>